<keyword evidence="3" id="KW-1185">Reference proteome</keyword>
<reference evidence="2" key="1">
    <citation type="submission" date="2021-01" db="EMBL/GenBank/DDBJ databases">
        <authorList>
            <consortium name="Genoscope - CEA"/>
            <person name="William W."/>
        </authorList>
    </citation>
    <scope>NUCLEOTIDE SEQUENCE</scope>
</reference>
<evidence type="ECO:0000256" key="1">
    <source>
        <dbReference type="SAM" id="MobiDB-lite"/>
    </source>
</evidence>
<protein>
    <submittedName>
        <fullName evidence="2">Uncharacterized protein</fullName>
    </submittedName>
</protein>
<organism evidence="2 3">
    <name type="scientific">Paramecium primaurelia</name>
    <dbReference type="NCBI Taxonomy" id="5886"/>
    <lineage>
        <taxon>Eukaryota</taxon>
        <taxon>Sar</taxon>
        <taxon>Alveolata</taxon>
        <taxon>Ciliophora</taxon>
        <taxon>Intramacronucleata</taxon>
        <taxon>Oligohymenophorea</taxon>
        <taxon>Peniculida</taxon>
        <taxon>Parameciidae</taxon>
        <taxon>Paramecium</taxon>
    </lineage>
</organism>
<name>A0A8S1K525_PARPR</name>
<proteinExistence type="predicted"/>
<feature type="compositionally biased region" description="Low complexity" evidence="1">
    <location>
        <begin position="64"/>
        <end position="77"/>
    </location>
</feature>
<evidence type="ECO:0000313" key="2">
    <source>
        <dbReference type="EMBL" id="CAD8049957.1"/>
    </source>
</evidence>
<feature type="region of interest" description="Disordered" evidence="1">
    <location>
        <begin position="240"/>
        <end position="261"/>
    </location>
</feature>
<evidence type="ECO:0000313" key="3">
    <source>
        <dbReference type="Proteomes" id="UP000688137"/>
    </source>
</evidence>
<accession>A0A8S1K525</accession>
<dbReference type="Proteomes" id="UP000688137">
    <property type="component" value="Unassembled WGS sequence"/>
</dbReference>
<gene>
    <name evidence="2" type="ORF">PPRIM_AZ9-3.1.T0140250</name>
</gene>
<comment type="caution">
    <text evidence="2">The sequence shown here is derived from an EMBL/GenBank/DDBJ whole genome shotgun (WGS) entry which is preliminary data.</text>
</comment>
<feature type="compositionally biased region" description="Polar residues" evidence="1">
    <location>
        <begin position="240"/>
        <end position="252"/>
    </location>
</feature>
<sequence length="567" mass="68066">MIQEQEYKIQGINLNQQELKTQNQDIKDQLQNEITKINRNDDDVYNQDLDDNDKVQRDNINQEDQQFNENNENNNKYDNYEENSQGSKKSRITNNQEIINNSSSFHQNETEVDFNFNDIPSQRTQEFGETQRDIENEIEQLSDSQKQIIIKKNEIQPEINNVRFQMTLNLQNLQGQYKNYKDDQLDTGRTDDSMINQLVAQDRDLNSIHLVRHNSETKPLFKMKKQHLYINDIIQEKQESATPDNYTRSINPTPKPGGSTKHQKNLYSFGVQEDLRFRQGEQIRLSEKEIDKDRRKKEYQQQKKLQIQSEKLDDEKIKELQKILQSKLEIKQQKESRILEQSLKIMEFQYTLDHIPDIQDLDGNIDSFLSNIINEFIDCHKRNRYKNISNMKDPQLADLMRNKFQEILKKEEQQQQQDPQIIQQQQILDTEIKQKQQIQFILQLLFQEYKLLKLKSLELNQEYFISQQKIYGKMKKLSIREILIPQLKQLDIDQNRIINDYKNSILSQEKDFNENELIKFIQSEIKIQQDFHHCIQDIRNIFKERINQIKEGEQVMQEQLLQNSQKY</sequence>
<dbReference type="AlphaFoldDB" id="A0A8S1K525"/>
<feature type="region of interest" description="Disordered" evidence="1">
    <location>
        <begin position="64"/>
        <end position="90"/>
    </location>
</feature>
<dbReference type="EMBL" id="CAJJDM010000011">
    <property type="protein sequence ID" value="CAD8049957.1"/>
    <property type="molecule type" value="Genomic_DNA"/>
</dbReference>